<evidence type="ECO:0000313" key="2">
    <source>
        <dbReference type="EMBL" id="KAK1354006.1"/>
    </source>
</evidence>
<dbReference type="PANTHER" id="PTHR47723">
    <property type="entry name" value="OS05G0353850 PROTEIN"/>
    <property type="match status" value="1"/>
</dbReference>
<feature type="domain" description="RNase H type-1" evidence="1">
    <location>
        <begin position="41"/>
        <end position="155"/>
    </location>
</feature>
<dbReference type="InterPro" id="IPR053151">
    <property type="entry name" value="RNase_H-like"/>
</dbReference>
<sequence>MSTTSSMQPTNINVGCRRACQKPTRRWKINASACVRPQRGSTSVACMGAVIRDANGNWLKGIEGLLAHGDSDLLCAELLAIERVLEYGWELQKPSVVLETDCLLAIKAIDEADEDHVYHRIIQNIRFFIHNLPWNVQIKYIKNETNQVASFLAHKGKFKFDRYTVHDKPPQVILR</sequence>
<gene>
    <name evidence="2" type="ORF">POM88_047262</name>
</gene>
<dbReference type="InterPro" id="IPR044730">
    <property type="entry name" value="RNase_H-like_dom_plant"/>
</dbReference>
<reference evidence="2" key="1">
    <citation type="submission" date="2023-02" db="EMBL/GenBank/DDBJ databases">
        <title>Genome of toxic invasive species Heracleum sosnowskyi carries increased number of genes despite the absence of recent whole-genome duplications.</title>
        <authorList>
            <person name="Schelkunov M."/>
            <person name="Shtratnikova V."/>
            <person name="Makarenko M."/>
            <person name="Klepikova A."/>
            <person name="Omelchenko D."/>
            <person name="Novikova G."/>
            <person name="Obukhova E."/>
            <person name="Bogdanov V."/>
            <person name="Penin A."/>
            <person name="Logacheva M."/>
        </authorList>
    </citation>
    <scope>NUCLEOTIDE SEQUENCE</scope>
    <source>
        <strain evidence="2">Hsosn_3</strain>
        <tissue evidence="2">Leaf</tissue>
    </source>
</reference>
<dbReference type="InterPro" id="IPR002156">
    <property type="entry name" value="RNaseH_domain"/>
</dbReference>
<dbReference type="Proteomes" id="UP001237642">
    <property type="component" value="Unassembled WGS sequence"/>
</dbReference>
<keyword evidence="3" id="KW-1185">Reference proteome</keyword>
<proteinExistence type="predicted"/>
<name>A0AAD8GSW9_9APIA</name>
<dbReference type="SUPFAM" id="SSF53098">
    <property type="entry name" value="Ribonuclease H-like"/>
    <property type="match status" value="1"/>
</dbReference>
<dbReference type="Pfam" id="PF13456">
    <property type="entry name" value="RVT_3"/>
    <property type="match status" value="1"/>
</dbReference>
<evidence type="ECO:0000259" key="1">
    <source>
        <dbReference type="Pfam" id="PF13456"/>
    </source>
</evidence>
<dbReference type="InterPro" id="IPR036397">
    <property type="entry name" value="RNaseH_sf"/>
</dbReference>
<dbReference type="AlphaFoldDB" id="A0AAD8GSW9"/>
<dbReference type="PANTHER" id="PTHR47723:SF13">
    <property type="entry name" value="PUTATIVE-RELATED"/>
    <property type="match status" value="1"/>
</dbReference>
<dbReference type="Gene3D" id="3.30.420.10">
    <property type="entry name" value="Ribonuclease H-like superfamily/Ribonuclease H"/>
    <property type="match status" value="1"/>
</dbReference>
<dbReference type="EMBL" id="JAUIZM010000011">
    <property type="protein sequence ID" value="KAK1354006.1"/>
    <property type="molecule type" value="Genomic_DNA"/>
</dbReference>
<dbReference type="GO" id="GO:0004523">
    <property type="term" value="F:RNA-DNA hybrid ribonuclease activity"/>
    <property type="evidence" value="ECO:0007669"/>
    <property type="project" value="InterPro"/>
</dbReference>
<reference evidence="2" key="2">
    <citation type="submission" date="2023-05" db="EMBL/GenBank/DDBJ databases">
        <authorList>
            <person name="Schelkunov M.I."/>
        </authorList>
    </citation>
    <scope>NUCLEOTIDE SEQUENCE</scope>
    <source>
        <strain evidence="2">Hsosn_3</strain>
        <tissue evidence="2">Leaf</tissue>
    </source>
</reference>
<dbReference type="InterPro" id="IPR012337">
    <property type="entry name" value="RNaseH-like_sf"/>
</dbReference>
<comment type="caution">
    <text evidence="2">The sequence shown here is derived from an EMBL/GenBank/DDBJ whole genome shotgun (WGS) entry which is preliminary data.</text>
</comment>
<dbReference type="CDD" id="cd06222">
    <property type="entry name" value="RNase_H_like"/>
    <property type="match status" value="1"/>
</dbReference>
<dbReference type="GO" id="GO:0003676">
    <property type="term" value="F:nucleic acid binding"/>
    <property type="evidence" value="ECO:0007669"/>
    <property type="project" value="InterPro"/>
</dbReference>
<protein>
    <recommendedName>
        <fullName evidence="1">RNase H type-1 domain-containing protein</fullName>
    </recommendedName>
</protein>
<evidence type="ECO:0000313" key="3">
    <source>
        <dbReference type="Proteomes" id="UP001237642"/>
    </source>
</evidence>
<accession>A0AAD8GSW9</accession>
<organism evidence="2 3">
    <name type="scientific">Heracleum sosnowskyi</name>
    <dbReference type="NCBI Taxonomy" id="360622"/>
    <lineage>
        <taxon>Eukaryota</taxon>
        <taxon>Viridiplantae</taxon>
        <taxon>Streptophyta</taxon>
        <taxon>Embryophyta</taxon>
        <taxon>Tracheophyta</taxon>
        <taxon>Spermatophyta</taxon>
        <taxon>Magnoliopsida</taxon>
        <taxon>eudicotyledons</taxon>
        <taxon>Gunneridae</taxon>
        <taxon>Pentapetalae</taxon>
        <taxon>asterids</taxon>
        <taxon>campanulids</taxon>
        <taxon>Apiales</taxon>
        <taxon>Apiaceae</taxon>
        <taxon>Apioideae</taxon>
        <taxon>apioid superclade</taxon>
        <taxon>Tordylieae</taxon>
        <taxon>Tordyliinae</taxon>
        <taxon>Heracleum</taxon>
    </lineage>
</organism>